<keyword evidence="2" id="KW-1185">Reference proteome</keyword>
<evidence type="ECO:0000313" key="2">
    <source>
        <dbReference type="Proteomes" id="UP000187406"/>
    </source>
</evidence>
<dbReference type="InterPro" id="IPR049065">
    <property type="entry name" value="Nakanori"/>
</dbReference>
<reference evidence="2" key="1">
    <citation type="submission" date="2016-04" db="EMBL/GenBank/DDBJ databases">
        <title>Cephalotus genome sequencing.</title>
        <authorList>
            <person name="Fukushima K."/>
            <person name="Hasebe M."/>
            <person name="Fang X."/>
        </authorList>
    </citation>
    <scope>NUCLEOTIDE SEQUENCE [LARGE SCALE GENOMIC DNA]</scope>
    <source>
        <strain evidence="2">cv. St1</strain>
    </source>
</reference>
<dbReference type="EMBL" id="BDDD01000792">
    <property type="protein sequence ID" value="GAV70217.1"/>
    <property type="molecule type" value="Genomic_DNA"/>
</dbReference>
<dbReference type="AlphaFoldDB" id="A0A1Q3BQ79"/>
<dbReference type="STRING" id="3775.A0A1Q3BQ79"/>
<evidence type="ECO:0008006" key="3">
    <source>
        <dbReference type="Google" id="ProtNLM"/>
    </source>
</evidence>
<accession>A0A1Q3BQ79</accession>
<dbReference type="PANTHER" id="PTHR36482">
    <property type="entry name" value="OSJNBA0024J22.15 PROTEIN"/>
    <property type="match status" value="1"/>
</dbReference>
<gene>
    <name evidence="1" type="ORF">CFOL_v3_13715</name>
</gene>
<dbReference type="Pfam" id="PF21230">
    <property type="entry name" value="Nakanori"/>
    <property type="match status" value="1"/>
</dbReference>
<dbReference type="PANTHER" id="PTHR36482:SF5">
    <property type="entry name" value="23 KDA JASMONATE-INDUCED PROTEIN-LIKE"/>
    <property type="match status" value="1"/>
</dbReference>
<sequence>MAANVIGQPITNLSLEGMVAYEKKKITRKDRAYEALKAKNAHNKAKEAERYVESLKEEYGYGVSTLCMVYNATGDAIHYIDDHDYVGNIGKSPYPQIIENGQWGVFLHVKPTAAVFLGSSASVVYRGKNQSGKDCDWMFAWYNPLIGSNHVFTRIREANHFANNKYWDDISKWVAWAGPTDKDNWKGCSSMVSIGGSASPLFEAILTQETAVASYV</sequence>
<comment type="caution">
    <text evidence="1">The sequence shown here is derived from an EMBL/GenBank/DDBJ whole genome shotgun (WGS) entry which is preliminary data.</text>
</comment>
<evidence type="ECO:0000313" key="1">
    <source>
        <dbReference type="EMBL" id="GAV70217.1"/>
    </source>
</evidence>
<name>A0A1Q3BQ79_CEPFO</name>
<dbReference type="OrthoDB" id="2617878at2759"/>
<dbReference type="InParanoid" id="A0A1Q3BQ79"/>
<organism evidence="1 2">
    <name type="scientific">Cephalotus follicularis</name>
    <name type="common">Albany pitcher plant</name>
    <dbReference type="NCBI Taxonomy" id="3775"/>
    <lineage>
        <taxon>Eukaryota</taxon>
        <taxon>Viridiplantae</taxon>
        <taxon>Streptophyta</taxon>
        <taxon>Embryophyta</taxon>
        <taxon>Tracheophyta</taxon>
        <taxon>Spermatophyta</taxon>
        <taxon>Magnoliopsida</taxon>
        <taxon>eudicotyledons</taxon>
        <taxon>Gunneridae</taxon>
        <taxon>Pentapetalae</taxon>
        <taxon>rosids</taxon>
        <taxon>fabids</taxon>
        <taxon>Oxalidales</taxon>
        <taxon>Cephalotaceae</taxon>
        <taxon>Cephalotus</taxon>
    </lineage>
</organism>
<dbReference type="Gene3D" id="2.60.270.50">
    <property type="match status" value="1"/>
</dbReference>
<dbReference type="InterPro" id="IPR053085">
    <property type="entry name" value="Jasmonate-induced_protein"/>
</dbReference>
<protein>
    <recommendedName>
        <fullName evidence="3">23 kDa jasmonate-induced protein-like</fullName>
    </recommendedName>
</protein>
<dbReference type="Proteomes" id="UP000187406">
    <property type="component" value="Unassembled WGS sequence"/>
</dbReference>
<proteinExistence type="predicted"/>